<proteinExistence type="predicted"/>
<evidence type="ECO:0000256" key="8">
    <source>
        <dbReference type="ARBA" id="ARBA00023239"/>
    </source>
</evidence>
<comment type="cofactor">
    <cofactor evidence="2">
        <name>Ca(2+)</name>
        <dbReference type="ChEBI" id="CHEBI:29108"/>
    </cofactor>
</comment>
<dbReference type="EC" id="4.2.2.2" evidence="4"/>
<keyword evidence="7" id="KW-0106">Calcium</keyword>
<gene>
    <name evidence="13" type="ORF">Plil01_000655800</name>
</gene>
<dbReference type="Gene3D" id="2.20.70.10">
    <property type="match status" value="1"/>
</dbReference>
<feature type="coiled-coil region" evidence="10">
    <location>
        <begin position="211"/>
        <end position="238"/>
    </location>
</feature>
<dbReference type="OrthoDB" id="168235at2759"/>
<dbReference type="EMBL" id="BSXW01000295">
    <property type="protein sequence ID" value="GMF17776.1"/>
    <property type="molecule type" value="Genomic_DNA"/>
</dbReference>
<dbReference type="PROSITE" id="PS50020">
    <property type="entry name" value="WW_DOMAIN_2"/>
    <property type="match status" value="1"/>
</dbReference>
<evidence type="ECO:0000313" key="13">
    <source>
        <dbReference type="EMBL" id="GMF17776.1"/>
    </source>
</evidence>
<dbReference type="Pfam" id="PF00612">
    <property type="entry name" value="IQ"/>
    <property type="match status" value="5"/>
</dbReference>
<evidence type="ECO:0000313" key="14">
    <source>
        <dbReference type="Proteomes" id="UP001165083"/>
    </source>
</evidence>
<evidence type="ECO:0000256" key="4">
    <source>
        <dbReference type="ARBA" id="ARBA00012272"/>
    </source>
</evidence>
<feature type="region of interest" description="Disordered" evidence="11">
    <location>
        <begin position="462"/>
        <end position="507"/>
    </location>
</feature>
<feature type="compositionally biased region" description="Polar residues" evidence="11">
    <location>
        <begin position="55"/>
        <end position="94"/>
    </location>
</feature>
<feature type="region of interest" description="Disordered" evidence="11">
    <location>
        <begin position="993"/>
        <end position="1012"/>
    </location>
</feature>
<comment type="catalytic activity">
    <reaction evidence="1">
        <text>Eliminative cleavage of (1-&gt;4)-alpha-D-galacturonan to give oligosaccharides with 4-deoxy-alpha-D-galact-4-enuronosyl groups at their non-reducing ends.</text>
        <dbReference type="EC" id="4.2.2.2"/>
    </reaction>
</comment>
<feature type="region of interest" description="Disordered" evidence="11">
    <location>
        <begin position="1511"/>
        <end position="1530"/>
    </location>
</feature>
<evidence type="ECO:0000256" key="10">
    <source>
        <dbReference type="SAM" id="Coils"/>
    </source>
</evidence>
<dbReference type="GO" id="GO:0030570">
    <property type="term" value="F:pectate lyase activity"/>
    <property type="evidence" value="ECO:0007669"/>
    <property type="project" value="UniProtKB-EC"/>
</dbReference>
<dbReference type="GO" id="GO:0045490">
    <property type="term" value="P:pectin catabolic process"/>
    <property type="evidence" value="ECO:0007669"/>
    <property type="project" value="TreeGrafter"/>
</dbReference>
<dbReference type="Proteomes" id="UP001165083">
    <property type="component" value="Unassembled WGS sequence"/>
</dbReference>
<feature type="compositionally biased region" description="Polar residues" evidence="11">
    <location>
        <begin position="34"/>
        <end position="43"/>
    </location>
</feature>
<evidence type="ECO:0000256" key="5">
    <source>
        <dbReference type="ARBA" id="ARBA00022525"/>
    </source>
</evidence>
<dbReference type="PROSITE" id="PS50096">
    <property type="entry name" value="IQ"/>
    <property type="match status" value="5"/>
</dbReference>
<feature type="region of interest" description="Disordered" evidence="11">
    <location>
        <begin position="1064"/>
        <end position="1094"/>
    </location>
</feature>
<dbReference type="PANTHER" id="PTHR33407">
    <property type="entry name" value="PECTATE LYASE F-RELATED"/>
    <property type="match status" value="1"/>
</dbReference>
<evidence type="ECO:0000256" key="9">
    <source>
        <dbReference type="ARBA" id="ARBA00039895"/>
    </source>
</evidence>
<evidence type="ECO:0000256" key="2">
    <source>
        <dbReference type="ARBA" id="ARBA00001913"/>
    </source>
</evidence>
<dbReference type="SMART" id="SM00456">
    <property type="entry name" value="WW"/>
    <property type="match status" value="2"/>
</dbReference>
<accession>A0A9W6WU55</accession>
<keyword evidence="6" id="KW-0732">Signal</keyword>
<name>A0A9W6WU55_9STRA</name>
<sequence length="1802" mass="204464">MSSVVVIIKTTVEPDAKDLYRELLALRKRKAKATQDSDQNNSDARSDEVGATRPAQPSSPKKVTVNARRTISVVNTRLESAPSSPERCGNSNNDKINDGKLVASTQKTIVLMQAALLNREKELQRSEKAVDLADAELREELVRAEKILPSKFLFERNLVSDRALEAARNVLNRFQHRIFKLYFRHWWTVTMELRLQAQRQAVAEIIRVYRGHRGRREARRLQREIKALQAQRRQLLEFRIKYRSSQAMKIQMAWRRFLQRRAINHRQARQAAASLLQQAFRTRQWRSQSLVTALANARKLFAAVGMQKLFRGHRTRRKLAEYQRRQRQEERVQLALLQNMSKEARAVWMIERRGAGYLIAHKAIFPYAMRMRWHRLCDQLRRQGAAKCIARVVCNWFGVEARREAIRVKEISEWLALVQREHRRSRAAAILIQKHLRRWVQQRKFLMAEARRKKFARRDRLAEKSCRMEQRQQHKGSGWAGTDSRRSLTVSTSPVERKASRFSSKAGLGPQPPRLMSFLKPIQLKETNPRTLQRHNVEAAVILQRCYRNYSARKRAQVDIWRKKAQKVEARVMVRRKAATEIQRHARGILKLCRQHMADGFVAQSFAASFEGALRPLLSGLTAPSRSPSKTKASPTKQSVAAALSGKHQSLTVAFPVLQMAFLVASGWKMPFVWRDLDSRIIFQTKFERAKAVAFFRSLDKQGKPVAHQLQRAPAAEVEPASLSPTRRNNKIATKGAKGVAGLETFSSVDVDVAVARATGGAKGALDFAAFVRVLGQLGEISLAQHFQDSSPYWGRYDGAEARVMALLWFSLLPHPTMQPLALQFEAFVSQELSQRATCIQKLFTWQHNKRRGAAMLVEIRRNLQNESLSRAAVVLQAQVRTLLARRELRRRIQATYEKFLDPTWGLPYWMNPHSGFSTWQKPSRLGAEDVRGEPVPFPPPERTLKAPCNGRKGCERCAEWVCYGCDEFFCRECFGEYHKSKPISQSIENSMEDSFGPMDNDKNAKKDADNGDKQTCVKREHELERLLLCGLCKFQLASRRCIDCIPKVESKLKTKLPLLTKPSSAKAGKHSTNKPVGKADISTSNKIDDNEQEENSNSESLFCDVCFGFLHRRGGLRTHRIEPLLDLCTSCIPDDEDNNSSTSHTVSTSFTIPGAGDAVQWECKVCGDSPRRICGRCALQSHSKESCGELRPVPLQTLGRRQRTKRLQEEQEARDRADLEKMRARGLRARQERCARKIQAFWSSQIPIVRAKRLVAARRKEKSELWLRRQEDAQLAKRLAYRAKNALGMAPPLRTDSVVDRRLRSLHALARRQLFIRARFFGLLIDEYVTVGIPLPGLGLLHPGSNEVWTSEDLRGWVRNRQTIRFKKLTPEESRPSERSLCAWRQLEHWGKIEDNLPVPENQEADSGAQSQPQPLEMPWLADVHPKQAITESMVPLALPYNPPLPKMKSRKNASEDEEDVVEDEPVAMFLVEFSLDPKRTVWINHSLAERFWEWKRLKLLARSERAAQRNRAKEYEKQQKEDEQMQDEELKRQEYAAVANDIQETPVLGDKTTVVDPAPDMAVADQVWPAPNSTWTTNEEVTDPYYNYNYNYYPTSESQEPWSGYDGYSTNYPASYPAGYDYGYGASALEPAPVIAEGATGLVDSGSYYANGEYAGNGSGDSNWYGTEYSAYDMSGFSPAPTDYNYNTSGSNSSGWADYAGNGSATGSGNYAESQRYGAPNAAWYSSGGDAAYAYPAAEQPAVSDSVSGSTYSIELPSAGSYALSSSAAAAPWEEVFDPASQQSYFVNRVTLETAWQPPA</sequence>
<evidence type="ECO:0000256" key="7">
    <source>
        <dbReference type="ARBA" id="ARBA00022837"/>
    </source>
</evidence>
<feature type="region of interest" description="Disordered" evidence="11">
    <location>
        <begin position="30"/>
        <end position="98"/>
    </location>
</feature>
<dbReference type="InterPro" id="IPR004898">
    <property type="entry name" value="Pectate_lyase_PlyH/PlyE-like"/>
</dbReference>
<dbReference type="CDD" id="cd00201">
    <property type="entry name" value="WW"/>
    <property type="match status" value="1"/>
</dbReference>
<keyword evidence="14" id="KW-1185">Reference proteome</keyword>
<comment type="caution">
    <text evidence="13">The sequence shown here is derived from an EMBL/GenBank/DDBJ whole genome shotgun (WGS) entry which is preliminary data.</text>
</comment>
<comment type="subcellular location">
    <subcellularLocation>
        <location evidence="3">Secreted</location>
    </subcellularLocation>
</comment>
<protein>
    <recommendedName>
        <fullName evidence="9">Probable pectate lyase F</fullName>
        <ecNumber evidence="4">4.2.2.2</ecNumber>
    </recommendedName>
</protein>
<evidence type="ECO:0000256" key="11">
    <source>
        <dbReference type="SAM" id="MobiDB-lite"/>
    </source>
</evidence>
<dbReference type="SMART" id="SM00015">
    <property type="entry name" value="IQ"/>
    <property type="match status" value="7"/>
</dbReference>
<dbReference type="Pfam" id="PF00397">
    <property type="entry name" value="WW"/>
    <property type="match status" value="1"/>
</dbReference>
<keyword evidence="5" id="KW-0964">Secreted</keyword>
<evidence type="ECO:0000256" key="3">
    <source>
        <dbReference type="ARBA" id="ARBA00004613"/>
    </source>
</evidence>
<evidence type="ECO:0000256" key="6">
    <source>
        <dbReference type="ARBA" id="ARBA00022729"/>
    </source>
</evidence>
<dbReference type="GO" id="GO:0005576">
    <property type="term" value="C:extracellular region"/>
    <property type="evidence" value="ECO:0007669"/>
    <property type="project" value="UniProtKB-SubCell"/>
</dbReference>
<feature type="domain" description="WW" evidence="12">
    <location>
        <begin position="1769"/>
        <end position="1802"/>
    </location>
</feature>
<dbReference type="InterPro" id="IPR001202">
    <property type="entry name" value="WW_dom"/>
</dbReference>
<dbReference type="CDD" id="cd19757">
    <property type="entry name" value="Bbox1"/>
    <property type="match status" value="1"/>
</dbReference>
<organism evidence="13 14">
    <name type="scientific">Phytophthora lilii</name>
    <dbReference type="NCBI Taxonomy" id="2077276"/>
    <lineage>
        <taxon>Eukaryota</taxon>
        <taxon>Sar</taxon>
        <taxon>Stramenopiles</taxon>
        <taxon>Oomycota</taxon>
        <taxon>Peronosporomycetes</taxon>
        <taxon>Peronosporales</taxon>
        <taxon>Peronosporaceae</taxon>
        <taxon>Phytophthora</taxon>
    </lineage>
</organism>
<feature type="compositionally biased region" description="Basic and acidic residues" evidence="11">
    <location>
        <begin position="1000"/>
        <end position="1012"/>
    </location>
</feature>
<reference evidence="13" key="1">
    <citation type="submission" date="2023-04" db="EMBL/GenBank/DDBJ databases">
        <title>Phytophthora lilii NBRC 32176.</title>
        <authorList>
            <person name="Ichikawa N."/>
            <person name="Sato H."/>
            <person name="Tonouchi N."/>
        </authorList>
    </citation>
    <scope>NUCLEOTIDE SEQUENCE</scope>
    <source>
        <strain evidence="13">NBRC 32176</strain>
    </source>
</reference>
<keyword evidence="10" id="KW-0175">Coiled coil</keyword>
<feature type="region of interest" description="Disordered" evidence="11">
    <location>
        <begin position="1396"/>
        <end position="1415"/>
    </location>
</feature>
<feature type="compositionally biased region" description="Basic and acidic residues" evidence="11">
    <location>
        <begin position="462"/>
        <end position="472"/>
    </location>
</feature>
<evidence type="ECO:0000259" key="12">
    <source>
        <dbReference type="PROSITE" id="PS50020"/>
    </source>
</evidence>
<dbReference type="PANTHER" id="PTHR33407:SF9">
    <property type="entry name" value="PECTATE LYASE F-RELATED"/>
    <property type="match status" value="1"/>
</dbReference>
<keyword evidence="8" id="KW-0456">Lyase</keyword>
<dbReference type="InterPro" id="IPR000048">
    <property type="entry name" value="IQ_motif_EF-hand-BS"/>
</dbReference>
<evidence type="ECO:0000256" key="1">
    <source>
        <dbReference type="ARBA" id="ARBA00000695"/>
    </source>
</evidence>